<proteinExistence type="predicted"/>
<protein>
    <submittedName>
        <fullName evidence="1">Uncharacterized protein</fullName>
    </submittedName>
</protein>
<gene>
    <name evidence="1" type="ORF">BDY19DRAFT_925149</name>
</gene>
<accession>A0ACB8UE92</accession>
<sequence>MKSIRKSFGNNKEAHISSPLPPLSKPALAIQPPLKVIRALQSHKSLSPHQLSFEKGDFFHVVAEPKDGQWYEANNPSTGARGLVPVHMFEEFLKGSATPRTPLPSSVKRSETPTSPKSQTFYAVVLHDFAAERADELDARAGDAITVVAQSNREWLVAKPIGKLGRPGLIPVAFVEIRDPTTGEPVRDVDKLIGGGALPPVEEWKRQIMSYKANSISLGVLDENAFTQSSPASSERKSAALNSPDINVQGPTPSSHAHQQAPEETSAPSLLPDGILVTADVKSFHFEMDEYWFRVHAVFQPYDSGSLPPAKELVLFRSYNDFYDFQVGLLEAFPREAGRQGSERMLPYMPGPVPHVDNQITMSRRQELDQYLQELCALPEQGVRGVIESVLVREFFAMKPGDASADIEPQVRYIESLPHSDRTQVGADAEYGVHDRFSRMRLSGGPDSGYEESEYMVKGRNSSAREYDQRPGHYRTESTASMYKNGMSRNTVHSRSSSRNHSLVDHPNNYGHGRNGSSLEIDTFQANAYPRSSTSSLNDRSPIRSSTAPSIASSQGRTPSSANPPISSSIPQTAFIKIKIFDKVSDDLVAIRVHPRVTHSQLMNKVQARLGDGVMSLRYRDSINNALIDLTDDEELRLWLDNTDRLVLYADSE</sequence>
<comment type="caution">
    <text evidence="1">The sequence shown here is derived from an EMBL/GenBank/DDBJ whole genome shotgun (WGS) entry which is preliminary data.</text>
</comment>
<evidence type="ECO:0000313" key="1">
    <source>
        <dbReference type="EMBL" id="KAI0092595.1"/>
    </source>
</evidence>
<dbReference type="Proteomes" id="UP001055072">
    <property type="component" value="Unassembled WGS sequence"/>
</dbReference>
<name>A0ACB8UE92_9APHY</name>
<organism evidence="1 2">
    <name type="scientific">Irpex rosettiformis</name>
    <dbReference type="NCBI Taxonomy" id="378272"/>
    <lineage>
        <taxon>Eukaryota</taxon>
        <taxon>Fungi</taxon>
        <taxon>Dikarya</taxon>
        <taxon>Basidiomycota</taxon>
        <taxon>Agaricomycotina</taxon>
        <taxon>Agaricomycetes</taxon>
        <taxon>Polyporales</taxon>
        <taxon>Irpicaceae</taxon>
        <taxon>Irpex</taxon>
    </lineage>
</organism>
<dbReference type="EMBL" id="MU274903">
    <property type="protein sequence ID" value="KAI0092595.1"/>
    <property type="molecule type" value="Genomic_DNA"/>
</dbReference>
<evidence type="ECO:0000313" key="2">
    <source>
        <dbReference type="Proteomes" id="UP001055072"/>
    </source>
</evidence>
<reference evidence="1" key="1">
    <citation type="journal article" date="2021" name="Environ. Microbiol.">
        <title>Gene family expansions and transcriptome signatures uncover fungal adaptations to wood decay.</title>
        <authorList>
            <person name="Hage H."/>
            <person name="Miyauchi S."/>
            <person name="Viragh M."/>
            <person name="Drula E."/>
            <person name="Min B."/>
            <person name="Chaduli D."/>
            <person name="Navarro D."/>
            <person name="Favel A."/>
            <person name="Norest M."/>
            <person name="Lesage-Meessen L."/>
            <person name="Balint B."/>
            <person name="Merenyi Z."/>
            <person name="de Eugenio L."/>
            <person name="Morin E."/>
            <person name="Martinez A.T."/>
            <person name="Baldrian P."/>
            <person name="Stursova M."/>
            <person name="Martinez M.J."/>
            <person name="Novotny C."/>
            <person name="Magnuson J.K."/>
            <person name="Spatafora J.W."/>
            <person name="Maurice S."/>
            <person name="Pangilinan J."/>
            <person name="Andreopoulos W."/>
            <person name="LaButti K."/>
            <person name="Hundley H."/>
            <person name="Na H."/>
            <person name="Kuo A."/>
            <person name="Barry K."/>
            <person name="Lipzen A."/>
            <person name="Henrissat B."/>
            <person name="Riley R."/>
            <person name="Ahrendt S."/>
            <person name="Nagy L.G."/>
            <person name="Grigoriev I.V."/>
            <person name="Martin F."/>
            <person name="Rosso M.N."/>
        </authorList>
    </citation>
    <scope>NUCLEOTIDE SEQUENCE</scope>
    <source>
        <strain evidence="1">CBS 384.51</strain>
    </source>
</reference>
<keyword evidence="2" id="KW-1185">Reference proteome</keyword>